<dbReference type="EMBL" id="JAFIQS020000011">
    <property type="protein sequence ID" value="KAH9476046.1"/>
    <property type="molecule type" value="Genomic_DNA"/>
</dbReference>
<dbReference type="Proteomes" id="UP000664032">
    <property type="component" value="Unassembled WGS sequence"/>
</dbReference>
<protein>
    <submittedName>
        <fullName evidence="1">Uncharacterized protein</fullName>
    </submittedName>
</protein>
<proteinExistence type="predicted"/>
<reference evidence="1" key="1">
    <citation type="submission" date="2021-10" db="EMBL/GenBank/DDBJ databases">
        <title>Psilocybe cubensis genome.</title>
        <authorList>
            <person name="Mckernan K.J."/>
            <person name="Crawford S."/>
            <person name="Trippe A."/>
            <person name="Kane L.T."/>
            <person name="Mclaughlin S."/>
        </authorList>
    </citation>
    <scope>NUCLEOTIDE SEQUENCE</scope>
    <source>
        <strain evidence="1">MGC-MH-2018</strain>
    </source>
</reference>
<evidence type="ECO:0000313" key="1">
    <source>
        <dbReference type="EMBL" id="KAH9476046.1"/>
    </source>
</evidence>
<comment type="caution">
    <text evidence="1">The sequence shown here is derived from an EMBL/GenBank/DDBJ whole genome shotgun (WGS) entry which is preliminary data.</text>
</comment>
<evidence type="ECO:0000313" key="2">
    <source>
        <dbReference type="Proteomes" id="UP000664032"/>
    </source>
</evidence>
<name>A0ACB8GK38_PSICU</name>
<gene>
    <name evidence="1" type="ORF">JR316_0011615</name>
</gene>
<organism evidence="1 2">
    <name type="scientific">Psilocybe cubensis</name>
    <name type="common">Psychedelic mushroom</name>
    <name type="synonym">Stropharia cubensis</name>
    <dbReference type="NCBI Taxonomy" id="181762"/>
    <lineage>
        <taxon>Eukaryota</taxon>
        <taxon>Fungi</taxon>
        <taxon>Dikarya</taxon>
        <taxon>Basidiomycota</taxon>
        <taxon>Agaricomycotina</taxon>
        <taxon>Agaricomycetes</taxon>
        <taxon>Agaricomycetidae</taxon>
        <taxon>Agaricales</taxon>
        <taxon>Agaricineae</taxon>
        <taxon>Strophariaceae</taxon>
        <taxon>Psilocybe</taxon>
    </lineage>
</organism>
<sequence>MNHESPPWIPYPMLPGLPANLPPSTNHQPRPAAIISATAVQSIKLPSFAQLCESLKRPETQYSHSLPSSQARSTYTYQTSRASITNFPFVIQSPTRQRVFLWESHGYESTKVGSGEPKALTRTSSQRNRTIPHAPGPQEIVGTPTKPSKEGFINYPPILTTIDNRYKKDAERFISYSPQSKTGWEWKCIFPLENGSLCGKRFSQAPLVRRHILNNHMSLRLEEADG</sequence>
<accession>A0ACB8GK38</accession>
<keyword evidence="2" id="KW-1185">Reference proteome</keyword>